<proteinExistence type="predicted"/>
<dbReference type="AlphaFoldDB" id="A0A843USX5"/>
<keyword evidence="3" id="KW-1185">Reference proteome</keyword>
<name>A0A843USX5_COLES</name>
<feature type="region of interest" description="Disordered" evidence="1">
    <location>
        <begin position="13"/>
        <end position="56"/>
    </location>
</feature>
<comment type="caution">
    <text evidence="2">The sequence shown here is derived from an EMBL/GenBank/DDBJ whole genome shotgun (WGS) entry which is preliminary data.</text>
</comment>
<organism evidence="2 3">
    <name type="scientific">Colocasia esculenta</name>
    <name type="common">Wild taro</name>
    <name type="synonym">Arum esculentum</name>
    <dbReference type="NCBI Taxonomy" id="4460"/>
    <lineage>
        <taxon>Eukaryota</taxon>
        <taxon>Viridiplantae</taxon>
        <taxon>Streptophyta</taxon>
        <taxon>Embryophyta</taxon>
        <taxon>Tracheophyta</taxon>
        <taxon>Spermatophyta</taxon>
        <taxon>Magnoliopsida</taxon>
        <taxon>Liliopsida</taxon>
        <taxon>Araceae</taxon>
        <taxon>Aroideae</taxon>
        <taxon>Colocasieae</taxon>
        <taxon>Colocasia</taxon>
    </lineage>
</organism>
<sequence>MQDEKRRKFKEALRRIYFPAPPPPSPPRPPPSPPPVDPSFLGTPRASPPSSPVLDVSSTPRVVFLSILYVGLFVCEVEDDALEERDDEEGSSSEAGTTQKLTRSQRKRLRKRKLKEAAAAPSPALPGRRKIIGPMLPAPDPTPGTEHPEDLAGVTKKKMDTIGIRQQKFDLGEPLVIDEEDKVQLNTNICASAAFA</sequence>
<dbReference type="Proteomes" id="UP000652761">
    <property type="component" value="Unassembled WGS sequence"/>
</dbReference>
<feature type="compositionally biased region" description="Pro residues" evidence="1">
    <location>
        <begin position="19"/>
        <end position="37"/>
    </location>
</feature>
<evidence type="ECO:0000313" key="2">
    <source>
        <dbReference type="EMBL" id="MQL86578.1"/>
    </source>
</evidence>
<reference evidence="2" key="1">
    <citation type="submission" date="2017-07" db="EMBL/GenBank/DDBJ databases">
        <title>Taro Niue Genome Assembly and Annotation.</title>
        <authorList>
            <person name="Atibalentja N."/>
            <person name="Keating K."/>
            <person name="Fields C.J."/>
        </authorList>
    </citation>
    <scope>NUCLEOTIDE SEQUENCE</scope>
    <source>
        <strain evidence="2">Niue_2</strain>
        <tissue evidence="2">Leaf</tissue>
    </source>
</reference>
<evidence type="ECO:0000313" key="3">
    <source>
        <dbReference type="Proteomes" id="UP000652761"/>
    </source>
</evidence>
<dbReference type="EMBL" id="NMUH01000911">
    <property type="protein sequence ID" value="MQL86578.1"/>
    <property type="molecule type" value="Genomic_DNA"/>
</dbReference>
<feature type="compositionally biased region" description="Acidic residues" evidence="1">
    <location>
        <begin position="82"/>
        <end position="91"/>
    </location>
</feature>
<accession>A0A843USX5</accession>
<feature type="compositionally biased region" description="Basic residues" evidence="1">
    <location>
        <begin position="103"/>
        <end position="114"/>
    </location>
</feature>
<evidence type="ECO:0000256" key="1">
    <source>
        <dbReference type="SAM" id="MobiDB-lite"/>
    </source>
</evidence>
<protein>
    <submittedName>
        <fullName evidence="2">Uncharacterized protein</fullName>
    </submittedName>
</protein>
<feature type="region of interest" description="Disordered" evidence="1">
    <location>
        <begin position="82"/>
        <end position="150"/>
    </location>
</feature>
<gene>
    <name evidence="2" type="ORF">Taro_019104</name>
</gene>